<dbReference type="PANTHER" id="PTHR34129:SF1">
    <property type="entry name" value="DUF952 DOMAIN-CONTAINING PROTEIN"/>
    <property type="match status" value="1"/>
</dbReference>
<dbReference type="PANTHER" id="PTHR34129">
    <property type="entry name" value="BLR1139 PROTEIN"/>
    <property type="match status" value="1"/>
</dbReference>
<protein>
    <submittedName>
        <fullName evidence="1">Uncharacterized conserved protein, DUF952 family</fullName>
    </submittedName>
</protein>
<reference evidence="1 2" key="1">
    <citation type="submission" date="2017-09" db="EMBL/GenBank/DDBJ databases">
        <authorList>
            <person name="Ehlers B."/>
            <person name="Leendertz F.H."/>
        </authorList>
    </citation>
    <scope>NUCLEOTIDE SEQUENCE [LARGE SCALE GENOMIC DNA]</scope>
    <source>
        <strain evidence="1 2">DSM 18289</strain>
    </source>
</reference>
<gene>
    <name evidence="1" type="ORF">SAMN06265368_0004</name>
</gene>
<dbReference type="EMBL" id="OBEL01000001">
    <property type="protein sequence ID" value="SNZ04989.1"/>
    <property type="molecule type" value="Genomic_DNA"/>
</dbReference>
<dbReference type="SUPFAM" id="SSF56399">
    <property type="entry name" value="ADP-ribosylation"/>
    <property type="match status" value="1"/>
</dbReference>
<keyword evidence="2" id="KW-1185">Reference proteome</keyword>
<evidence type="ECO:0000313" key="2">
    <source>
        <dbReference type="Proteomes" id="UP000219439"/>
    </source>
</evidence>
<organism evidence="1 2">
    <name type="scientific">Cohaesibacter gelatinilyticus</name>
    <dbReference type="NCBI Taxonomy" id="372072"/>
    <lineage>
        <taxon>Bacteria</taxon>
        <taxon>Pseudomonadati</taxon>
        <taxon>Pseudomonadota</taxon>
        <taxon>Alphaproteobacteria</taxon>
        <taxon>Hyphomicrobiales</taxon>
        <taxon>Cohaesibacteraceae</taxon>
    </lineage>
</organism>
<proteinExistence type="predicted"/>
<dbReference type="Gene3D" id="3.20.170.20">
    <property type="entry name" value="Protein of unknown function DUF952"/>
    <property type="match status" value="1"/>
</dbReference>
<dbReference type="InterPro" id="IPR009297">
    <property type="entry name" value="DUF952"/>
</dbReference>
<accession>A0A285N6E3</accession>
<name>A0A285N6E3_9HYPH</name>
<dbReference type="Pfam" id="PF06108">
    <property type="entry name" value="DUF952"/>
    <property type="match status" value="1"/>
</dbReference>
<evidence type="ECO:0000313" key="1">
    <source>
        <dbReference type="EMBL" id="SNZ04989.1"/>
    </source>
</evidence>
<sequence>MDMTEVIYKICPRSLWQAAKNAGQFKGAPIDLEDGYIHFSTSKQVVETARKHFKGQDDLLLLTISVKELENCPHEIKWEPSRGGDLFPHLYGPMPLDAVVKSEELAMDAEGYHHFPAFVTQ</sequence>
<dbReference type="Proteomes" id="UP000219439">
    <property type="component" value="Unassembled WGS sequence"/>
</dbReference>
<dbReference type="AlphaFoldDB" id="A0A285N6E3"/>